<sequence>MSRKRVHRRTVLQAMAGTGFLLTLSPGFLLTGCDGGVRATELGTLGLDSEEYDVELNLYATPDSVSILPGTPSEVWRYRAELLKGPESTVSENPDSYLGPTIRLRRGQTVKIHIHNELPEDTTVHWHGLHVPSDVDGQPRLPIRPGEMMTVGFEVLDRAGLFWYHSHAHGEQGGRVGFQSYAGLAGLLIVEDDEELGLRLPAGSDELLLVLQDRTFEGANELVYLDGGMGAMMDRMRGFLGDRMLVNGTPPTTRNVATRPYRLRVLNGSNARIYKLAWSDERPITVIGADGGLLQQPENKPYVVLAPAQRLDLWVDLSDSRPGSTLELVSDSYEAGMMSGGMMGGMGMMGNATLPAGSRFTLMTLEVTDSTNTTEPLPAELARARKKIPVTDATPVRQFELSHAMMRGFAINGRRFAGTTVADSEKVRLGDTEIWEFRNNTPMPHPMHVHGLQFNVIGRETRGNGRGWSGLTQGLVDSGWHDTVLVMPGEAVQLAMTFERFDGLYIYHCHNMEHEDNGMMRYFQVQS</sequence>
<keyword evidence="2" id="KW-0479">Metal-binding</keyword>
<accession>A6EUQ4</accession>
<dbReference type="Pfam" id="PF07732">
    <property type="entry name" value="Cu-oxidase_3"/>
    <property type="match status" value="1"/>
</dbReference>
<evidence type="ECO:0000313" key="11">
    <source>
        <dbReference type="EMBL" id="EDM49553.1"/>
    </source>
</evidence>
<comment type="catalytic activity">
    <reaction evidence="8">
        <text>4 Cu(+) + O2 + 4 H(+) = 4 Cu(2+) + 2 H2O</text>
        <dbReference type="Rhea" id="RHEA:30083"/>
        <dbReference type="ChEBI" id="CHEBI:15377"/>
        <dbReference type="ChEBI" id="CHEBI:15378"/>
        <dbReference type="ChEBI" id="CHEBI:15379"/>
        <dbReference type="ChEBI" id="CHEBI:29036"/>
        <dbReference type="ChEBI" id="CHEBI:49552"/>
        <dbReference type="EC" id="1.16.3.4"/>
    </reaction>
    <physiologicalReaction direction="left-to-right" evidence="8">
        <dbReference type="Rhea" id="RHEA:30084"/>
    </physiologicalReaction>
</comment>
<dbReference type="Gene3D" id="2.60.40.420">
    <property type="entry name" value="Cupredoxins - blue copper proteins"/>
    <property type="match status" value="3"/>
</dbReference>
<evidence type="ECO:0000256" key="5">
    <source>
        <dbReference type="ARBA" id="ARBA00041027"/>
    </source>
</evidence>
<dbReference type="EC" id="1.16.3.4" evidence="4"/>
<evidence type="ECO:0000256" key="2">
    <source>
        <dbReference type="ARBA" id="ARBA00022723"/>
    </source>
</evidence>
<dbReference type="PROSITE" id="PS00080">
    <property type="entry name" value="MULTICOPPER_OXIDASE2"/>
    <property type="match status" value="1"/>
</dbReference>
<dbReference type="InterPro" id="IPR002355">
    <property type="entry name" value="Cu_oxidase_Cu_BS"/>
</dbReference>
<feature type="domain" description="Plastocyanin-like" evidence="9">
    <location>
        <begin position="395"/>
        <end position="526"/>
    </location>
</feature>
<dbReference type="GO" id="GO:0016491">
    <property type="term" value="F:oxidoreductase activity"/>
    <property type="evidence" value="ECO:0007669"/>
    <property type="project" value="UniProtKB-KW"/>
</dbReference>
<reference evidence="11 12" key="1">
    <citation type="submission" date="2007-06" db="EMBL/GenBank/DDBJ databases">
        <authorList>
            <person name="Green D."/>
            <person name="Ferriera S."/>
            <person name="Johnson J."/>
            <person name="Kravitz S."/>
            <person name="Beeson K."/>
            <person name="Sutton G."/>
            <person name="Rogers Y.-H."/>
            <person name="Friedman R."/>
            <person name="Frazier M."/>
            <person name="Venter J.C."/>
        </authorList>
    </citation>
    <scope>NUCLEOTIDE SEQUENCE [LARGE SCALE GENOMIC DNA]</scope>
    <source>
        <strain evidence="11 12">DG893</strain>
    </source>
</reference>
<evidence type="ECO:0000313" key="12">
    <source>
        <dbReference type="Proteomes" id="UP000005856"/>
    </source>
</evidence>
<name>A6EUQ4_9GAMM</name>
<gene>
    <name evidence="11" type="ORF">MDG893_10146</name>
</gene>
<keyword evidence="3" id="KW-0560">Oxidoreductase</keyword>
<evidence type="ECO:0000256" key="7">
    <source>
        <dbReference type="ARBA" id="ARBA00043090"/>
    </source>
</evidence>
<dbReference type="Proteomes" id="UP000005856">
    <property type="component" value="Unassembled WGS sequence"/>
</dbReference>
<dbReference type="PROSITE" id="PS51257">
    <property type="entry name" value="PROKAR_LIPOPROTEIN"/>
    <property type="match status" value="1"/>
</dbReference>
<evidence type="ECO:0000259" key="10">
    <source>
        <dbReference type="Pfam" id="PF07732"/>
    </source>
</evidence>
<dbReference type="InterPro" id="IPR008972">
    <property type="entry name" value="Cupredoxin"/>
</dbReference>
<evidence type="ECO:0000256" key="4">
    <source>
        <dbReference type="ARBA" id="ARBA00038978"/>
    </source>
</evidence>
<dbReference type="InterPro" id="IPR011706">
    <property type="entry name" value="Cu-oxidase_C"/>
</dbReference>
<evidence type="ECO:0000256" key="3">
    <source>
        <dbReference type="ARBA" id="ARBA00023002"/>
    </source>
</evidence>
<dbReference type="InterPro" id="IPR006311">
    <property type="entry name" value="TAT_signal"/>
</dbReference>
<dbReference type="PANTHER" id="PTHR48267:SF1">
    <property type="entry name" value="BILIRUBIN OXIDASE"/>
    <property type="match status" value="1"/>
</dbReference>
<dbReference type="Pfam" id="PF07731">
    <property type="entry name" value="Cu-oxidase_2"/>
    <property type="match status" value="1"/>
</dbReference>
<dbReference type="RefSeq" id="WP_007151755.1">
    <property type="nucleotide sequence ID" value="NZ_ABCP01000001.1"/>
</dbReference>
<keyword evidence="12" id="KW-1185">Reference proteome</keyword>
<dbReference type="PROSITE" id="PS00079">
    <property type="entry name" value="MULTICOPPER_OXIDASE1"/>
    <property type="match status" value="1"/>
</dbReference>
<proteinExistence type="predicted"/>
<dbReference type="eggNOG" id="COG2132">
    <property type="taxonomic scope" value="Bacteria"/>
</dbReference>
<dbReference type="AlphaFoldDB" id="A6EUQ4"/>
<comment type="subunit">
    <text evidence="1">Monomer.</text>
</comment>
<feature type="domain" description="Plastocyanin-like" evidence="10">
    <location>
        <begin position="82"/>
        <end position="194"/>
    </location>
</feature>
<protein>
    <recommendedName>
        <fullName evidence="5">Multicopper oxidase CueO</fullName>
        <ecNumber evidence="4">1.16.3.4</ecNumber>
    </recommendedName>
    <alternativeName>
        <fullName evidence="6">Copper efflux oxidase</fullName>
    </alternativeName>
    <alternativeName>
        <fullName evidence="7">Cuprous oxidase</fullName>
    </alternativeName>
</protein>
<comment type="caution">
    <text evidence="11">The sequence shown here is derived from an EMBL/GenBank/DDBJ whole genome shotgun (WGS) entry which is preliminary data.</text>
</comment>
<dbReference type="InterPro" id="IPR011707">
    <property type="entry name" value="Cu-oxidase-like_N"/>
</dbReference>
<dbReference type="SUPFAM" id="SSF49503">
    <property type="entry name" value="Cupredoxins"/>
    <property type="match status" value="3"/>
</dbReference>
<dbReference type="PROSITE" id="PS51318">
    <property type="entry name" value="TAT"/>
    <property type="match status" value="1"/>
</dbReference>
<dbReference type="GO" id="GO:0005507">
    <property type="term" value="F:copper ion binding"/>
    <property type="evidence" value="ECO:0007669"/>
    <property type="project" value="InterPro"/>
</dbReference>
<dbReference type="InterPro" id="IPR033138">
    <property type="entry name" value="Cu_oxidase_CS"/>
</dbReference>
<evidence type="ECO:0000256" key="6">
    <source>
        <dbReference type="ARBA" id="ARBA00042896"/>
    </source>
</evidence>
<dbReference type="EMBL" id="ABCP01000001">
    <property type="protein sequence ID" value="EDM49553.1"/>
    <property type="molecule type" value="Genomic_DNA"/>
</dbReference>
<evidence type="ECO:0000256" key="1">
    <source>
        <dbReference type="ARBA" id="ARBA00011245"/>
    </source>
</evidence>
<evidence type="ECO:0000259" key="9">
    <source>
        <dbReference type="Pfam" id="PF07731"/>
    </source>
</evidence>
<organism evidence="11 12">
    <name type="scientific">Marinobacter algicola DG893</name>
    <dbReference type="NCBI Taxonomy" id="443152"/>
    <lineage>
        <taxon>Bacteria</taxon>
        <taxon>Pseudomonadati</taxon>
        <taxon>Pseudomonadota</taxon>
        <taxon>Gammaproteobacteria</taxon>
        <taxon>Pseudomonadales</taxon>
        <taxon>Marinobacteraceae</taxon>
        <taxon>Marinobacter</taxon>
    </lineage>
</organism>
<dbReference type="STRING" id="443152.MDG893_10146"/>
<evidence type="ECO:0000256" key="8">
    <source>
        <dbReference type="ARBA" id="ARBA00048092"/>
    </source>
</evidence>
<dbReference type="PANTHER" id="PTHR48267">
    <property type="entry name" value="CUPREDOXIN SUPERFAMILY PROTEIN"/>
    <property type="match status" value="1"/>
</dbReference>
<dbReference type="InterPro" id="IPR045087">
    <property type="entry name" value="Cu-oxidase_fam"/>
</dbReference>